<proteinExistence type="predicted"/>
<keyword evidence="1" id="KW-0472">Membrane</keyword>
<evidence type="ECO:0000313" key="3">
    <source>
        <dbReference type="Proteomes" id="UP000800082"/>
    </source>
</evidence>
<name>A0A6A5RAW5_9PLEO</name>
<dbReference type="OrthoDB" id="5002087at2759"/>
<keyword evidence="1" id="KW-1133">Transmembrane helix</keyword>
<keyword evidence="3" id="KW-1185">Reference proteome</keyword>
<dbReference type="EMBL" id="ML979012">
    <property type="protein sequence ID" value="KAF1922957.1"/>
    <property type="molecule type" value="Genomic_DNA"/>
</dbReference>
<dbReference type="Proteomes" id="UP000800082">
    <property type="component" value="Unassembled WGS sequence"/>
</dbReference>
<accession>A0A6A5RAW5</accession>
<sequence length="259" mass="27075">MVAVLLTRGPATAIALLTAVASLTGGVFFTALRNSVIDCSSGSATHKACVVSVVETTFTALITVSAAGGALFIGLTSPTPRDLSGSSALFRLDGQDIDWHDGMGSHRFGLNRTLADPAVVEYQLNSTSHVAKYLSYQTEEGHLVMRHDTGIDVAHGLLKRGTCRAYIDTVIFGDDLSASQLASAIPAAQYQAGATALVDHMTNFQKDYGCIELQALSGATATGNAARLAFGASCSQSIPNVPNCRTANYNLVLAKMTES</sequence>
<evidence type="ECO:0000313" key="2">
    <source>
        <dbReference type="EMBL" id="KAF1922957.1"/>
    </source>
</evidence>
<dbReference type="GeneID" id="54352028"/>
<gene>
    <name evidence="2" type="ORF">M421DRAFT_426330</name>
</gene>
<keyword evidence="1" id="KW-0812">Transmembrane</keyword>
<feature type="transmembrane region" description="Helical" evidence="1">
    <location>
        <begin position="12"/>
        <end position="32"/>
    </location>
</feature>
<feature type="transmembrane region" description="Helical" evidence="1">
    <location>
        <begin position="53"/>
        <end position="75"/>
    </location>
</feature>
<evidence type="ECO:0000256" key="1">
    <source>
        <dbReference type="SAM" id="Phobius"/>
    </source>
</evidence>
<dbReference type="AlphaFoldDB" id="A0A6A5RAW5"/>
<dbReference type="RefSeq" id="XP_033443210.1">
    <property type="nucleotide sequence ID" value="XM_033594360.1"/>
</dbReference>
<reference evidence="2" key="1">
    <citation type="journal article" date="2020" name="Stud. Mycol.">
        <title>101 Dothideomycetes genomes: a test case for predicting lifestyles and emergence of pathogens.</title>
        <authorList>
            <person name="Haridas S."/>
            <person name="Albert R."/>
            <person name="Binder M."/>
            <person name="Bloem J."/>
            <person name="Labutti K."/>
            <person name="Salamov A."/>
            <person name="Andreopoulos B."/>
            <person name="Baker S."/>
            <person name="Barry K."/>
            <person name="Bills G."/>
            <person name="Bluhm B."/>
            <person name="Cannon C."/>
            <person name="Castanera R."/>
            <person name="Culley D."/>
            <person name="Daum C."/>
            <person name="Ezra D."/>
            <person name="Gonzalez J."/>
            <person name="Henrissat B."/>
            <person name="Kuo A."/>
            <person name="Liang C."/>
            <person name="Lipzen A."/>
            <person name="Lutzoni F."/>
            <person name="Magnuson J."/>
            <person name="Mondo S."/>
            <person name="Nolan M."/>
            <person name="Ohm R."/>
            <person name="Pangilinan J."/>
            <person name="Park H.-J."/>
            <person name="Ramirez L."/>
            <person name="Alfaro M."/>
            <person name="Sun H."/>
            <person name="Tritt A."/>
            <person name="Yoshinaga Y."/>
            <person name="Zwiers L.-H."/>
            <person name="Turgeon B."/>
            <person name="Goodwin S."/>
            <person name="Spatafora J."/>
            <person name="Crous P."/>
            <person name="Grigoriev I."/>
        </authorList>
    </citation>
    <scope>NUCLEOTIDE SEQUENCE</scope>
    <source>
        <strain evidence="2">CBS 183.55</strain>
    </source>
</reference>
<protein>
    <submittedName>
        <fullName evidence="2">Uncharacterized protein</fullName>
    </submittedName>
</protein>
<organism evidence="2 3">
    <name type="scientific">Didymella exigua CBS 183.55</name>
    <dbReference type="NCBI Taxonomy" id="1150837"/>
    <lineage>
        <taxon>Eukaryota</taxon>
        <taxon>Fungi</taxon>
        <taxon>Dikarya</taxon>
        <taxon>Ascomycota</taxon>
        <taxon>Pezizomycotina</taxon>
        <taxon>Dothideomycetes</taxon>
        <taxon>Pleosporomycetidae</taxon>
        <taxon>Pleosporales</taxon>
        <taxon>Pleosporineae</taxon>
        <taxon>Didymellaceae</taxon>
        <taxon>Didymella</taxon>
    </lineage>
</organism>